<dbReference type="GO" id="GO:0006281">
    <property type="term" value="P:DNA repair"/>
    <property type="evidence" value="ECO:0007669"/>
    <property type="project" value="InterPro"/>
</dbReference>
<evidence type="ECO:0000256" key="2">
    <source>
        <dbReference type="ARBA" id="ARBA00009761"/>
    </source>
</evidence>
<dbReference type="InterPro" id="IPR013970">
    <property type="entry name" value="Rfa2"/>
</dbReference>
<gene>
    <name evidence="5 6" type="primary">LOC107432089</name>
</gene>
<dbReference type="Proteomes" id="UP001652623">
    <property type="component" value="Chromosome 11"/>
</dbReference>
<protein>
    <submittedName>
        <fullName evidence="5 6">Replication protein A 14 kDa subunit B isoform X3</fullName>
    </submittedName>
</protein>
<evidence type="ECO:0000256" key="1">
    <source>
        <dbReference type="ARBA" id="ARBA00004123"/>
    </source>
</evidence>
<reference evidence="5 6" key="1">
    <citation type="submission" date="2025-05" db="UniProtKB">
        <authorList>
            <consortium name="RefSeq"/>
        </authorList>
    </citation>
    <scope>IDENTIFICATION</scope>
    <source>
        <tissue evidence="5 6">Seedling</tissue>
    </source>
</reference>
<dbReference type="GO" id="GO:0003677">
    <property type="term" value="F:DNA binding"/>
    <property type="evidence" value="ECO:0007669"/>
    <property type="project" value="InterPro"/>
</dbReference>
<sequence length="111" mass="12245">MVLQDMDTSNPAVFVNAELLHMHVGRRVRALIQVIRSDGGNVTGKSTDENQLVVKGSPPFALTTFVEVIGVADSEKSIRAEVWTNFGDTIDTHSYNQLCQLANGEFKHLFV</sequence>
<organism evidence="4 5">
    <name type="scientific">Ziziphus jujuba</name>
    <name type="common">Chinese jujube</name>
    <name type="synonym">Ziziphus sativa</name>
    <dbReference type="NCBI Taxonomy" id="326968"/>
    <lineage>
        <taxon>Eukaryota</taxon>
        <taxon>Viridiplantae</taxon>
        <taxon>Streptophyta</taxon>
        <taxon>Embryophyta</taxon>
        <taxon>Tracheophyta</taxon>
        <taxon>Spermatophyta</taxon>
        <taxon>Magnoliopsida</taxon>
        <taxon>eudicotyledons</taxon>
        <taxon>Gunneridae</taxon>
        <taxon>Pentapetalae</taxon>
        <taxon>rosids</taxon>
        <taxon>fabids</taxon>
        <taxon>Rosales</taxon>
        <taxon>Rhamnaceae</taxon>
        <taxon>Paliureae</taxon>
        <taxon>Ziziphus</taxon>
    </lineage>
</organism>
<comment type="similarity">
    <text evidence="2">Belongs to the replication factor A protein 3 family.</text>
</comment>
<dbReference type="GeneID" id="107432089"/>
<evidence type="ECO:0000313" key="6">
    <source>
        <dbReference type="RefSeq" id="XP_015898648.3"/>
    </source>
</evidence>
<dbReference type="RefSeq" id="XP_015898647.3">
    <property type="nucleotide sequence ID" value="XM_016043161.4"/>
</dbReference>
<dbReference type="InterPro" id="IPR012340">
    <property type="entry name" value="NA-bd_OB-fold"/>
</dbReference>
<dbReference type="PANTHER" id="PTHR47058">
    <property type="entry name" value="REPLICATION PROTEIN A 14 KDA SUBUNIT A-RELATED"/>
    <property type="match status" value="1"/>
</dbReference>
<dbReference type="RefSeq" id="XP_015898648.3">
    <property type="nucleotide sequence ID" value="XM_016043162.4"/>
</dbReference>
<evidence type="ECO:0000313" key="5">
    <source>
        <dbReference type="RefSeq" id="XP_015898647.3"/>
    </source>
</evidence>
<dbReference type="PANTHER" id="PTHR47058:SF3">
    <property type="entry name" value="REPLICATION PROTEIN A 14 KDA SUBUNIT A-RELATED"/>
    <property type="match status" value="1"/>
</dbReference>
<dbReference type="CDD" id="cd04479">
    <property type="entry name" value="RPA3"/>
    <property type="match status" value="1"/>
</dbReference>
<evidence type="ECO:0000256" key="3">
    <source>
        <dbReference type="ARBA" id="ARBA00023242"/>
    </source>
</evidence>
<dbReference type="GO" id="GO:0031981">
    <property type="term" value="C:nuclear lumen"/>
    <property type="evidence" value="ECO:0007669"/>
    <property type="project" value="UniProtKB-ARBA"/>
</dbReference>
<dbReference type="GO" id="GO:0006260">
    <property type="term" value="P:DNA replication"/>
    <property type="evidence" value="ECO:0007669"/>
    <property type="project" value="InterPro"/>
</dbReference>
<dbReference type="Gene3D" id="2.40.50.140">
    <property type="entry name" value="Nucleic acid-binding proteins"/>
    <property type="match status" value="1"/>
</dbReference>
<dbReference type="Pfam" id="PF08661">
    <property type="entry name" value="Rep_fac-A_3"/>
    <property type="match status" value="1"/>
</dbReference>
<keyword evidence="4" id="KW-1185">Reference proteome</keyword>
<accession>A0A6P4AQB5</accession>
<dbReference type="SUPFAM" id="SSF50249">
    <property type="entry name" value="Nucleic acid-binding proteins"/>
    <property type="match status" value="1"/>
</dbReference>
<dbReference type="GO" id="GO:0006310">
    <property type="term" value="P:DNA recombination"/>
    <property type="evidence" value="ECO:0007669"/>
    <property type="project" value="InterPro"/>
</dbReference>
<keyword evidence="3" id="KW-0539">Nucleus</keyword>
<proteinExistence type="inferred from homology"/>
<comment type="subcellular location">
    <subcellularLocation>
        <location evidence="1">Nucleus</location>
    </subcellularLocation>
</comment>
<dbReference type="AlphaFoldDB" id="A0A6P4AQB5"/>
<evidence type="ECO:0000313" key="4">
    <source>
        <dbReference type="Proteomes" id="UP001652623"/>
    </source>
</evidence>
<name>A0A6P4AQB5_ZIZJJ</name>